<reference evidence="9 10" key="1">
    <citation type="submission" date="2018-08" db="EMBL/GenBank/DDBJ databases">
        <title>A genome reference for cultivated species of the human gut microbiota.</title>
        <authorList>
            <person name="Zou Y."/>
            <person name="Xue W."/>
            <person name="Luo G."/>
        </authorList>
    </citation>
    <scope>NUCLEOTIDE SEQUENCE [LARGE SCALE GENOMIC DNA]</scope>
    <source>
        <strain evidence="9 10">AF22-12AC</strain>
    </source>
</reference>
<comment type="subcellular location">
    <subcellularLocation>
        <location evidence="1">Cell membrane</location>
        <topology evidence="1">Multi-pass membrane protein</topology>
    </subcellularLocation>
</comment>
<dbReference type="Proteomes" id="UP000266172">
    <property type="component" value="Unassembled WGS sequence"/>
</dbReference>
<feature type="transmembrane region" description="Helical" evidence="7">
    <location>
        <begin position="80"/>
        <end position="97"/>
    </location>
</feature>
<dbReference type="SUPFAM" id="SSF103473">
    <property type="entry name" value="MFS general substrate transporter"/>
    <property type="match status" value="1"/>
</dbReference>
<feature type="transmembrane region" description="Helical" evidence="7">
    <location>
        <begin position="103"/>
        <end position="124"/>
    </location>
</feature>
<comment type="caution">
    <text evidence="9">The sequence shown here is derived from an EMBL/GenBank/DDBJ whole genome shotgun (WGS) entry which is preliminary data.</text>
</comment>
<name>A0A395VA01_9FIRM</name>
<keyword evidence="4 7" id="KW-0812">Transmembrane</keyword>
<dbReference type="AlphaFoldDB" id="A0A395VA01"/>
<feature type="domain" description="Major facilitator superfamily (MFS) profile" evidence="8">
    <location>
        <begin position="7"/>
        <end position="412"/>
    </location>
</feature>
<evidence type="ECO:0000256" key="5">
    <source>
        <dbReference type="ARBA" id="ARBA00022989"/>
    </source>
</evidence>
<dbReference type="InterPro" id="IPR050171">
    <property type="entry name" value="MFS_Transporters"/>
</dbReference>
<feature type="transmembrane region" description="Helical" evidence="7">
    <location>
        <begin position="12"/>
        <end position="34"/>
    </location>
</feature>
<keyword evidence="2" id="KW-0813">Transport</keyword>
<protein>
    <submittedName>
        <fullName evidence="9">MFS transporter</fullName>
    </submittedName>
</protein>
<evidence type="ECO:0000256" key="2">
    <source>
        <dbReference type="ARBA" id="ARBA00022448"/>
    </source>
</evidence>
<sequence>MTQKSKSSKVVTLILMILAMNTIYMLPYLMYTYYTPLQEAMGLIGRDADYGRLLNVYGIANVILYLPGGWVADKFDCKKLLIFSMVSTGVLGIWEATFPSYTILLLIHVLFAVTTVLTFWSSSVKCVNMLADDGEQGGMFGSLEAGRGVSGLVLTVIFTSIYAANAADSTKAMRINVLLISIVMIVIGVLLAFLMPKPKNTEAATNDTLLDSIKAMGVAFKCPITYLLAGMIFCGSMCLASTTYFAPYLQNICGLPVKIGVLYSNYSKIVTQLIAASAAGILATKLKRSTKPMIVAGVVGAGLYIVMEILPASTAVMWPMLVVMTVALMMIYVFRALYYATVDEEGTPKNIVGSVIGISSLIGFIPDTFYTSLCGKWLEADPVGGYKKIFLSCILAMVIGLVCAFISDRRIVKFRAANGKEA</sequence>
<gene>
    <name evidence="9" type="ORF">DWX93_12275</name>
</gene>
<dbReference type="InterPro" id="IPR036259">
    <property type="entry name" value="MFS_trans_sf"/>
</dbReference>
<evidence type="ECO:0000256" key="7">
    <source>
        <dbReference type="SAM" id="Phobius"/>
    </source>
</evidence>
<dbReference type="GO" id="GO:0022857">
    <property type="term" value="F:transmembrane transporter activity"/>
    <property type="evidence" value="ECO:0007669"/>
    <property type="project" value="InterPro"/>
</dbReference>
<keyword evidence="3" id="KW-1003">Cell membrane</keyword>
<organism evidence="9 10">
    <name type="scientific">Roseburia hominis</name>
    <dbReference type="NCBI Taxonomy" id="301301"/>
    <lineage>
        <taxon>Bacteria</taxon>
        <taxon>Bacillati</taxon>
        <taxon>Bacillota</taxon>
        <taxon>Clostridia</taxon>
        <taxon>Lachnospirales</taxon>
        <taxon>Lachnospiraceae</taxon>
        <taxon>Roseburia</taxon>
    </lineage>
</organism>
<keyword evidence="6 7" id="KW-0472">Membrane</keyword>
<feature type="transmembrane region" description="Helical" evidence="7">
    <location>
        <begin position="266"/>
        <end position="286"/>
    </location>
</feature>
<feature type="transmembrane region" description="Helical" evidence="7">
    <location>
        <begin position="350"/>
        <end position="369"/>
    </location>
</feature>
<feature type="transmembrane region" description="Helical" evidence="7">
    <location>
        <begin position="293"/>
        <end position="310"/>
    </location>
</feature>
<accession>A0A395VA01</accession>
<feature type="transmembrane region" description="Helical" evidence="7">
    <location>
        <begin position="316"/>
        <end position="338"/>
    </location>
</feature>
<evidence type="ECO:0000256" key="6">
    <source>
        <dbReference type="ARBA" id="ARBA00023136"/>
    </source>
</evidence>
<feature type="transmembrane region" description="Helical" evidence="7">
    <location>
        <begin position="224"/>
        <end position="246"/>
    </location>
</feature>
<evidence type="ECO:0000313" key="10">
    <source>
        <dbReference type="Proteomes" id="UP000266172"/>
    </source>
</evidence>
<feature type="transmembrane region" description="Helical" evidence="7">
    <location>
        <begin position="54"/>
        <end position="73"/>
    </location>
</feature>
<proteinExistence type="predicted"/>
<feature type="transmembrane region" description="Helical" evidence="7">
    <location>
        <begin position="389"/>
        <end position="407"/>
    </location>
</feature>
<dbReference type="PANTHER" id="PTHR23517">
    <property type="entry name" value="RESISTANCE PROTEIN MDTM, PUTATIVE-RELATED-RELATED"/>
    <property type="match status" value="1"/>
</dbReference>
<dbReference type="RefSeq" id="WP_118097827.1">
    <property type="nucleotide sequence ID" value="NZ_CAUELN010000003.1"/>
</dbReference>
<dbReference type="Gene3D" id="1.20.1250.20">
    <property type="entry name" value="MFS general substrate transporter like domains"/>
    <property type="match status" value="2"/>
</dbReference>
<keyword evidence="5 7" id="KW-1133">Transmembrane helix</keyword>
<dbReference type="InterPro" id="IPR011701">
    <property type="entry name" value="MFS"/>
</dbReference>
<dbReference type="EMBL" id="QRVL01000011">
    <property type="protein sequence ID" value="RGS38754.1"/>
    <property type="molecule type" value="Genomic_DNA"/>
</dbReference>
<evidence type="ECO:0000256" key="1">
    <source>
        <dbReference type="ARBA" id="ARBA00004651"/>
    </source>
</evidence>
<dbReference type="Pfam" id="PF07690">
    <property type="entry name" value="MFS_1"/>
    <property type="match status" value="1"/>
</dbReference>
<dbReference type="PROSITE" id="PS50850">
    <property type="entry name" value="MFS"/>
    <property type="match status" value="1"/>
</dbReference>
<evidence type="ECO:0000256" key="4">
    <source>
        <dbReference type="ARBA" id="ARBA00022692"/>
    </source>
</evidence>
<evidence type="ECO:0000259" key="8">
    <source>
        <dbReference type="PROSITE" id="PS50850"/>
    </source>
</evidence>
<dbReference type="CDD" id="cd06174">
    <property type="entry name" value="MFS"/>
    <property type="match status" value="1"/>
</dbReference>
<evidence type="ECO:0000256" key="3">
    <source>
        <dbReference type="ARBA" id="ARBA00022475"/>
    </source>
</evidence>
<dbReference type="GO" id="GO:0005886">
    <property type="term" value="C:plasma membrane"/>
    <property type="evidence" value="ECO:0007669"/>
    <property type="project" value="UniProtKB-SubCell"/>
</dbReference>
<feature type="transmembrane region" description="Helical" evidence="7">
    <location>
        <begin position="145"/>
        <end position="163"/>
    </location>
</feature>
<evidence type="ECO:0000313" key="9">
    <source>
        <dbReference type="EMBL" id="RGS38754.1"/>
    </source>
</evidence>
<feature type="transmembrane region" description="Helical" evidence="7">
    <location>
        <begin position="175"/>
        <end position="194"/>
    </location>
</feature>
<dbReference type="InterPro" id="IPR020846">
    <property type="entry name" value="MFS_dom"/>
</dbReference>